<keyword evidence="3" id="KW-0997">Cell inner membrane</keyword>
<evidence type="ECO:0000256" key="6">
    <source>
        <dbReference type="ARBA" id="ARBA00023136"/>
    </source>
</evidence>
<evidence type="ECO:0000313" key="11">
    <source>
        <dbReference type="EMBL" id="TVU73582.1"/>
    </source>
</evidence>
<keyword evidence="4 9" id="KW-0812">Transmembrane</keyword>
<evidence type="ECO:0000256" key="1">
    <source>
        <dbReference type="ARBA" id="ARBA00004377"/>
    </source>
</evidence>
<accession>A0A558HWS6</accession>
<protein>
    <submittedName>
        <fullName evidence="11">SanA-like protein</fullName>
    </submittedName>
</protein>
<evidence type="ECO:0000256" key="5">
    <source>
        <dbReference type="ARBA" id="ARBA00022989"/>
    </source>
</evidence>
<keyword evidence="2" id="KW-1003">Cell membrane</keyword>
<name>A0A558HWS6_9GAMM</name>
<evidence type="ECO:0000313" key="12">
    <source>
        <dbReference type="Proteomes" id="UP000319941"/>
    </source>
</evidence>
<evidence type="ECO:0000256" key="2">
    <source>
        <dbReference type="ARBA" id="ARBA00022475"/>
    </source>
</evidence>
<comment type="function">
    <text evidence="7">Participates in the barrier function of the cell envelope.</text>
</comment>
<organism evidence="11 12">
    <name type="scientific">Cobetia crustatorum</name>
    <dbReference type="NCBI Taxonomy" id="553385"/>
    <lineage>
        <taxon>Bacteria</taxon>
        <taxon>Pseudomonadati</taxon>
        <taxon>Pseudomonadota</taxon>
        <taxon>Gammaproteobacteria</taxon>
        <taxon>Oceanospirillales</taxon>
        <taxon>Halomonadaceae</taxon>
        <taxon>Cobetia</taxon>
    </lineage>
</organism>
<evidence type="ECO:0000256" key="7">
    <source>
        <dbReference type="ARBA" id="ARBA00037355"/>
    </source>
</evidence>
<feature type="transmembrane region" description="Helical" evidence="9">
    <location>
        <begin position="12"/>
        <end position="32"/>
    </location>
</feature>
<dbReference type="STRING" id="553385.GCA_000591415_01551"/>
<dbReference type="RefSeq" id="WP_088742454.1">
    <property type="nucleotide sequence ID" value="NZ_CAWOWR010000001.1"/>
</dbReference>
<keyword evidence="12" id="KW-1185">Reference proteome</keyword>
<dbReference type="PANTHER" id="PTHR30336:SF0">
    <property type="entry name" value="PROTEIN SANA"/>
    <property type="match status" value="1"/>
</dbReference>
<dbReference type="GO" id="GO:0005886">
    <property type="term" value="C:plasma membrane"/>
    <property type="evidence" value="ECO:0007669"/>
    <property type="project" value="UniProtKB-SubCell"/>
</dbReference>
<dbReference type="PANTHER" id="PTHR30336">
    <property type="entry name" value="INNER MEMBRANE PROTEIN, PROBABLE PERMEASE"/>
    <property type="match status" value="1"/>
</dbReference>
<comment type="caution">
    <text evidence="11">The sequence shown here is derived from an EMBL/GenBank/DDBJ whole genome shotgun (WGS) entry which is preliminary data.</text>
</comment>
<evidence type="ECO:0000259" key="10">
    <source>
        <dbReference type="Pfam" id="PF02698"/>
    </source>
</evidence>
<sequence length="306" mass="33667">MQRVIKQVGLVIIALLAVSVMVLIGLNLWVVMATRDRIAASPLTCESREVGIVFGTSHGLVGGGSNPHYQARLDTAAQLYRLHRVSNLLLSGDNRTRYYNEPMTMWRDLRARNVPQQFMTLDYAGFSTFDTLVRAQKVFGVREAVLVTQPWHLPRALFIADAVGLEATGCPAISESQTSNIRLTIREWLARAATVGDLYLWGRAPRFLGPPEKLPTPVLSPSLPVSTSSKSSPADTQTPDWHAWPLLQSHAVSHIPVPLKPVPLVSASLKVVQREEEGVMPMKTLLPSVSQTLSLLLHDSTVISKD</sequence>
<dbReference type="CDD" id="cd06259">
    <property type="entry name" value="YdcF-like"/>
    <property type="match status" value="1"/>
</dbReference>
<dbReference type="OrthoDB" id="9782395at2"/>
<evidence type="ECO:0000256" key="3">
    <source>
        <dbReference type="ARBA" id="ARBA00022519"/>
    </source>
</evidence>
<evidence type="ECO:0000256" key="4">
    <source>
        <dbReference type="ARBA" id="ARBA00022692"/>
    </source>
</evidence>
<feature type="region of interest" description="Disordered" evidence="8">
    <location>
        <begin position="218"/>
        <end position="237"/>
    </location>
</feature>
<reference evidence="11 12" key="1">
    <citation type="submission" date="2019-07" db="EMBL/GenBank/DDBJ databases">
        <title>Diversity of Bacteria from Kongsfjorden, Arctic.</title>
        <authorList>
            <person name="Yu Y."/>
        </authorList>
    </citation>
    <scope>NUCLEOTIDE SEQUENCE [LARGE SCALE GENOMIC DNA]</scope>
    <source>
        <strain evidence="11 12">SM1923</strain>
    </source>
</reference>
<feature type="compositionally biased region" description="Low complexity" evidence="8">
    <location>
        <begin position="218"/>
        <end position="233"/>
    </location>
</feature>
<dbReference type="Proteomes" id="UP000319941">
    <property type="component" value="Unassembled WGS sequence"/>
</dbReference>
<dbReference type="InterPro" id="IPR051599">
    <property type="entry name" value="Cell_Envelope_Assoc"/>
</dbReference>
<keyword evidence="6 9" id="KW-0472">Membrane</keyword>
<keyword evidence="5 9" id="KW-1133">Transmembrane helix</keyword>
<evidence type="ECO:0000256" key="8">
    <source>
        <dbReference type="SAM" id="MobiDB-lite"/>
    </source>
</evidence>
<gene>
    <name evidence="11" type="ORF">FQP86_00410</name>
</gene>
<evidence type="ECO:0000256" key="9">
    <source>
        <dbReference type="SAM" id="Phobius"/>
    </source>
</evidence>
<dbReference type="AlphaFoldDB" id="A0A558HWS6"/>
<dbReference type="InterPro" id="IPR003848">
    <property type="entry name" value="DUF218"/>
</dbReference>
<feature type="domain" description="DUF218" evidence="10">
    <location>
        <begin position="52"/>
        <end position="190"/>
    </location>
</feature>
<proteinExistence type="predicted"/>
<dbReference type="EMBL" id="VNFH01000001">
    <property type="protein sequence ID" value="TVU73582.1"/>
    <property type="molecule type" value="Genomic_DNA"/>
</dbReference>
<comment type="subcellular location">
    <subcellularLocation>
        <location evidence="1">Cell inner membrane</location>
        <topology evidence="1">Single-pass membrane protein</topology>
    </subcellularLocation>
</comment>
<dbReference type="Pfam" id="PF02698">
    <property type="entry name" value="DUF218"/>
    <property type="match status" value="1"/>
</dbReference>